<evidence type="ECO:0000313" key="4">
    <source>
        <dbReference type="Proteomes" id="UP000092746"/>
    </source>
</evidence>
<accession>A0AAP7GZD6</accession>
<comment type="caution">
    <text evidence="3">The sequence shown here is derived from an EMBL/GenBank/DDBJ whole genome shotgun (WGS) entry which is preliminary data.</text>
</comment>
<evidence type="ECO:0000259" key="2">
    <source>
        <dbReference type="Pfam" id="PF13643"/>
    </source>
</evidence>
<name>A0AAP7GZD6_AGGAP</name>
<evidence type="ECO:0000313" key="3">
    <source>
        <dbReference type="EMBL" id="OBY53826.1"/>
    </source>
</evidence>
<sequence length="225" mass="24967">MNNYVTPKFALEAFNCPFCNAYAHMGWSSYSSGGAFSDYSEAKCYKCLKKSLWRKEMHADPLVGVKNGGFMIYPDTGNAPFPVEDMPEDVKADYMEAASIFSKSHRGGAALLRLALQKLLKHLGKEGKNINDDIRELAGDGSLPAKVIQVADTLRITGNNAVHPGTMSDEDFDDVAEKMFDLINFIVRKAITEPKELDELYLKTPESARKSAESQDARNRAKSEE</sequence>
<dbReference type="AlphaFoldDB" id="A0AAP7GZD6"/>
<reference evidence="3 4" key="1">
    <citation type="submission" date="2016-06" db="EMBL/GenBank/DDBJ databases">
        <title>Simultaneous identification of Haemophilus influenzae and Haemophilus haemolyticus using TaqMan real-time PCR.</title>
        <authorList>
            <person name="Price E.P."/>
            <person name="Sarovich D.S."/>
            <person name="Harris T."/>
            <person name="Spargo J.C."/>
            <person name="Nosworthy E."/>
            <person name="Beissbarth J."/>
            <person name="Smith-Vaughan H."/>
        </authorList>
    </citation>
    <scope>NUCLEOTIDE SEQUENCE [LARGE SCALE GENOMIC DNA]</scope>
    <source>
        <strain evidence="3 4">ATCC 7901</strain>
    </source>
</reference>
<dbReference type="Proteomes" id="UP000092746">
    <property type="component" value="Unassembled WGS sequence"/>
</dbReference>
<evidence type="ECO:0000256" key="1">
    <source>
        <dbReference type="SAM" id="MobiDB-lite"/>
    </source>
</evidence>
<dbReference type="RefSeq" id="WP_065294866.1">
    <property type="nucleotide sequence ID" value="NZ_MAQE01000002.1"/>
</dbReference>
<protein>
    <recommendedName>
        <fullName evidence="2">DUF4145 domain-containing protein</fullName>
    </recommendedName>
</protein>
<organism evidence="3 4">
    <name type="scientific">Aggregatibacter aphrophilus</name>
    <name type="common">Haemophilus aphrophilus</name>
    <dbReference type="NCBI Taxonomy" id="732"/>
    <lineage>
        <taxon>Bacteria</taxon>
        <taxon>Pseudomonadati</taxon>
        <taxon>Pseudomonadota</taxon>
        <taxon>Gammaproteobacteria</taxon>
        <taxon>Pasteurellales</taxon>
        <taxon>Pasteurellaceae</taxon>
        <taxon>Aggregatibacter</taxon>
    </lineage>
</organism>
<dbReference type="EMBL" id="MAQE01000002">
    <property type="protein sequence ID" value="OBY53826.1"/>
    <property type="molecule type" value="Genomic_DNA"/>
</dbReference>
<dbReference type="Pfam" id="PF13643">
    <property type="entry name" value="DUF4145"/>
    <property type="match status" value="1"/>
</dbReference>
<dbReference type="InterPro" id="IPR025285">
    <property type="entry name" value="DUF4145"/>
</dbReference>
<feature type="domain" description="DUF4145" evidence="2">
    <location>
        <begin position="96"/>
        <end position="176"/>
    </location>
</feature>
<gene>
    <name evidence="3" type="ORF">BBB52_02730</name>
</gene>
<feature type="region of interest" description="Disordered" evidence="1">
    <location>
        <begin position="202"/>
        <end position="225"/>
    </location>
</feature>
<proteinExistence type="predicted"/>